<reference evidence="2" key="4">
    <citation type="submission" date="2025-05" db="UniProtKB">
        <authorList>
            <consortium name="EnsemblFungi"/>
        </authorList>
    </citation>
    <scope>IDENTIFICATION</scope>
    <source>
        <strain evidence="2">isolate 1-1 / race 1 (BBBD)</strain>
    </source>
</reference>
<organism evidence="1">
    <name type="scientific">Puccinia triticina (isolate 1-1 / race 1 (BBBD))</name>
    <name type="common">Brown leaf rust fungus</name>
    <dbReference type="NCBI Taxonomy" id="630390"/>
    <lineage>
        <taxon>Eukaryota</taxon>
        <taxon>Fungi</taxon>
        <taxon>Dikarya</taxon>
        <taxon>Basidiomycota</taxon>
        <taxon>Pucciniomycotina</taxon>
        <taxon>Pucciniomycetes</taxon>
        <taxon>Pucciniales</taxon>
        <taxon>Pucciniaceae</taxon>
        <taxon>Puccinia</taxon>
    </lineage>
</organism>
<sequence length="120" mass="13607">MSMIREHQAAKQAGITGDDKPYTPFDEAYPFPISGCEDEDAEILLCAKSVSADDQLRTKQDTLVIKAPLIYGYSRRYCNNCYINNEPIIAAYCCPNTPYFYHTELPVCISLNRSFDFSDD</sequence>
<accession>A0A180GUT3</accession>
<evidence type="ECO:0000313" key="3">
    <source>
        <dbReference type="Proteomes" id="UP000005240"/>
    </source>
</evidence>
<gene>
    <name evidence="1" type="ORF">PTTG_26469</name>
</gene>
<dbReference type="OrthoDB" id="10268827at2759"/>
<dbReference type="EnsemblFungi" id="PTTG_26469-t43_1">
    <property type="protein sequence ID" value="PTTG_26469-t43_1-p1"/>
    <property type="gene ID" value="PTTG_26469"/>
</dbReference>
<evidence type="ECO:0000313" key="1">
    <source>
        <dbReference type="EMBL" id="OAV96138.1"/>
    </source>
</evidence>
<protein>
    <submittedName>
        <fullName evidence="1 2">Uncharacterized protein</fullName>
    </submittedName>
</protein>
<dbReference type="Proteomes" id="UP000005240">
    <property type="component" value="Unassembled WGS sequence"/>
</dbReference>
<reference evidence="1" key="1">
    <citation type="submission" date="2009-11" db="EMBL/GenBank/DDBJ databases">
        <authorList>
            <consortium name="The Broad Institute Genome Sequencing Platform"/>
            <person name="Ward D."/>
            <person name="Feldgarden M."/>
            <person name="Earl A."/>
            <person name="Young S.K."/>
            <person name="Zeng Q."/>
            <person name="Koehrsen M."/>
            <person name="Alvarado L."/>
            <person name="Berlin A."/>
            <person name="Bochicchio J."/>
            <person name="Borenstein D."/>
            <person name="Chapman S.B."/>
            <person name="Chen Z."/>
            <person name="Engels R."/>
            <person name="Freedman E."/>
            <person name="Gellesch M."/>
            <person name="Goldberg J."/>
            <person name="Griggs A."/>
            <person name="Gujja S."/>
            <person name="Heilman E."/>
            <person name="Heiman D."/>
            <person name="Hepburn T."/>
            <person name="Howarth C."/>
            <person name="Jen D."/>
            <person name="Larson L."/>
            <person name="Lewis B."/>
            <person name="Mehta T."/>
            <person name="Park D."/>
            <person name="Pearson M."/>
            <person name="Roberts A."/>
            <person name="Saif S."/>
            <person name="Shea T."/>
            <person name="Shenoy N."/>
            <person name="Sisk P."/>
            <person name="Stolte C."/>
            <person name="Sykes S."/>
            <person name="Thomson T."/>
            <person name="Walk T."/>
            <person name="White J."/>
            <person name="Yandava C."/>
            <person name="Izard J."/>
            <person name="Baranova O.V."/>
            <person name="Blanton J.M."/>
            <person name="Tanner A.C."/>
            <person name="Dewhirst F.E."/>
            <person name="Haas B."/>
            <person name="Nusbaum C."/>
            <person name="Birren B."/>
        </authorList>
    </citation>
    <scope>NUCLEOTIDE SEQUENCE [LARGE SCALE GENOMIC DNA]</scope>
    <source>
        <strain evidence="1">1-1 BBBD Race 1</strain>
    </source>
</reference>
<name>A0A180GUT3_PUCT1</name>
<evidence type="ECO:0000313" key="2">
    <source>
        <dbReference type="EnsemblFungi" id="PTTG_26469-t43_1-p1"/>
    </source>
</evidence>
<keyword evidence="3" id="KW-1185">Reference proteome</keyword>
<reference evidence="2 3" key="3">
    <citation type="journal article" date="2017" name="G3 (Bethesda)">
        <title>Comparative analysis highlights variable genome content of wheat rusts and divergence of the mating loci.</title>
        <authorList>
            <person name="Cuomo C.A."/>
            <person name="Bakkeren G."/>
            <person name="Khalil H.B."/>
            <person name="Panwar V."/>
            <person name="Joly D."/>
            <person name="Linning R."/>
            <person name="Sakthikumar S."/>
            <person name="Song X."/>
            <person name="Adiconis X."/>
            <person name="Fan L."/>
            <person name="Goldberg J.M."/>
            <person name="Levin J.Z."/>
            <person name="Young S."/>
            <person name="Zeng Q."/>
            <person name="Anikster Y."/>
            <person name="Bruce M."/>
            <person name="Wang M."/>
            <person name="Yin C."/>
            <person name="McCallum B."/>
            <person name="Szabo L.J."/>
            <person name="Hulbert S."/>
            <person name="Chen X."/>
            <person name="Fellers J.P."/>
        </authorList>
    </citation>
    <scope>NUCLEOTIDE SEQUENCE</scope>
    <source>
        <strain evidence="3">Isolate 1-1 / race 1 (BBBD)</strain>
        <strain evidence="2">isolate 1-1 / race 1 (BBBD)</strain>
    </source>
</reference>
<dbReference type="VEuPathDB" id="FungiDB:PTTG_26469"/>
<reference evidence="1" key="2">
    <citation type="submission" date="2016-05" db="EMBL/GenBank/DDBJ databases">
        <title>Comparative analysis highlights variable genome content of wheat rusts and divergence of the mating loci.</title>
        <authorList>
            <person name="Cuomo C.A."/>
            <person name="Bakkeren G."/>
            <person name="Szabo L."/>
            <person name="Khalil H."/>
            <person name="Joly D."/>
            <person name="Goldberg J."/>
            <person name="Young S."/>
            <person name="Zeng Q."/>
            <person name="Fellers J."/>
        </authorList>
    </citation>
    <scope>NUCLEOTIDE SEQUENCE [LARGE SCALE GENOMIC DNA]</scope>
    <source>
        <strain evidence="1">1-1 BBBD Race 1</strain>
    </source>
</reference>
<dbReference type="AlphaFoldDB" id="A0A180GUT3"/>
<proteinExistence type="predicted"/>
<dbReference type="EMBL" id="ADAS02000022">
    <property type="protein sequence ID" value="OAV96138.1"/>
    <property type="molecule type" value="Genomic_DNA"/>
</dbReference>